<evidence type="ECO:0000313" key="2">
    <source>
        <dbReference type="EMBL" id="NJP02019.1"/>
    </source>
</evidence>
<dbReference type="Proteomes" id="UP000746535">
    <property type="component" value="Unassembled WGS sequence"/>
</dbReference>
<keyword evidence="2" id="KW-0413">Isomerase</keyword>
<dbReference type="NCBIfam" id="TIGR01790">
    <property type="entry name" value="carotene-cycl"/>
    <property type="match status" value="1"/>
</dbReference>
<evidence type="ECO:0000256" key="1">
    <source>
        <dbReference type="ARBA" id="ARBA00006599"/>
    </source>
</evidence>
<dbReference type="RefSeq" id="WP_168084591.1">
    <property type="nucleotide sequence ID" value="NZ_JAAVJI010000008.1"/>
</dbReference>
<name>A0ABX0YI54_9PSED</name>
<accession>A0ABX0YI54</accession>
<evidence type="ECO:0000313" key="3">
    <source>
        <dbReference type="Proteomes" id="UP000746535"/>
    </source>
</evidence>
<dbReference type="InterPro" id="IPR010108">
    <property type="entry name" value="Lycopene_cyclase_b/e"/>
</dbReference>
<reference evidence="2 3" key="1">
    <citation type="submission" date="2020-03" db="EMBL/GenBank/DDBJ databases">
        <authorList>
            <person name="Wang L."/>
            <person name="He N."/>
            <person name="Li Y."/>
            <person name="Fang Y."/>
            <person name="Zhang F."/>
        </authorList>
    </citation>
    <scope>NUCLEOTIDE SEQUENCE [LARGE SCALE GENOMIC DNA]</scope>
    <source>
        <strain evidence="3">hsmgli-8</strain>
    </source>
</reference>
<dbReference type="GO" id="GO:0016853">
    <property type="term" value="F:isomerase activity"/>
    <property type="evidence" value="ECO:0007669"/>
    <property type="project" value="UniProtKB-KW"/>
</dbReference>
<dbReference type="InterPro" id="IPR008461">
    <property type="entry name" value="CrtY"/>
</dbReference>
<dbReference type="InterPro" id="IPR036188">
    <property type="entry name" value="FAD/NAD-bd_sf"/>
</dbReference>
<gene>
    <name evidence="2" type="primary">crtY</name>
    <name evidence="2" type="ORF">HBH25_14310</name>
</gene>
<sequence>MKPAWDLILVGAGLANGLLAWRLGQVRPDLNVLVIEQAPVLGLDHTWSFHKSDLSTQQWQWVEPLVTHTWPGYEVRFPALQRAFEGHYCTVSGSQFAQVLTQALGRQLITGAVVRRLTPDTVQLETGETLYARAVFDGRGLAPSDHLWLGYQSFLGQEVLLAAPHGLTRPIVMDATVPQHDGYRFVYVLPLAEDRLLIEDTYYSDSGNVDPALLRQRIEAYARQQSWTVTQVIREEQGRLPITLGGHFDAFYGQGHGVARSGLRAGLFHPVTGYSLPEAVRLADWVAAVPDVAADTLQPLLYRYRRTLWQRQRFFRLLNRMLFLAGRPEDRWRVLERFHRLAPGLIQRFYAGQLRATDKARLLMGKPPVPLIPAVKAMLANAPSVQENR</sequence>
<dbReference type="EC" id="5.5.1.19" evidence="2"/>
<organism evidence="2 3">
    <name type="scientific">Pseudomonas quercus</name>
    <dbReference type="NCBI Taxonomy" id="2722792"/>
    <lineage>
        <taxon>Bacteria</taxon>
        <taxon>Pseudomonadati</taxon>
        <taxon>Pseudomonadota</taxon>
        <taxon>Gammaproteobacteria</taxon>
        <taxon>Pseudomonadales</taxon>
        <taxon>Pseudomonadaceae</taxon>
        <taxon>Pseudomonas</taxon>
    </lineage>
</organism>
<comment type="caution">
    <text evidence="2">The sequence shown here is derived from an EMBL/GenBank/DDBJ whole genome shotgun (WGS) entry which is preliminary data.</text>
</comment>
<proteinExistence type="inferred from homology"/>
<dbReference type="Pfam" id="PF05834">
    <property type="entry name" value="Lycopene_cycl"/>
    <property type="match status" value="1"/>
</dbReference>
<keyword evidence="3" id="KW-1185">Reference proteome</keyword>
<protein>
    <submittedName>
        <fullName evidence="2">Lycopene beta-cyclase CrtY</fullName>
        <ecNumber evidence="2">5.5.1.19</ecNumber>
    </submittedName>
</protein>
<dbReference type="EMBL" id="JAAVJI010000008">
    <property type="protein sequence ID" value="NJP02019.1"/>
    <property type="molecule type" value="Genomic_DNA"/>
</dbReference>
<dbReference type="SUPFAM" id="SSF51905">
    <property type="entry name" value="FAD/NAD(P)-binding domain"/>
    <property type="match status" value="1"/>
</dbReference>
<comment type="similarity">
    <text evidence="1">Belongs to the lycopene cyclase family.</text>
</comment>
<dbReference type="NCBIfam" id="TIGR01789">
    <property type="entry name" value="lycopene_cycl"/>
    <property type="match status" value="1"/>
</dbReference>